<evidence type="ECO:0000313" key="1">
    <source>
        <dbReference type="EMBL" id="MCH95759.1"/>
    </source>
</evidence>
<accession>A0A392N973</accession>
<keyword evidence="2" id="KW-1185">Reference proteome</keyword>
<evidence type="ECO:0000313" key="2">
    <source>
        <dbReference type="Proteomes" id="UP000265520"/>
    </source>
</evidence>
<reference evidence="1 2" key="1">
    <citation type="journal article" date="2018" name="Front. Plant Sci.">
        <title>Red Clover (Trifolium pratense) and Zigzag Clover (T. medium) - A Picture of Genomic Similarities and Differences.</title>
        <authorList>
            <person name="Dluhosova J."/>
            <person name="Istvanek J."/>
            <person name="Nedelnik J."/>
            <person name="Repkova J."/>
        </authorList>
    </citation>
    <scope>NUCLEOTIDE SEQUENCE [LARGE SCALE GENOMIC DNA]</scope>
    <source>
        <strain evidence="2">cv. 10/8</strain>
        <tissue evidence="1">Leaf</tissue>
    </source>
</reference>
<protein>
    <recommendedName>
        <fullName evidence="3">Cullin-like protein</fullName>
    </recommendedName>
</protein>
<name>A0A392N973_9FABA</name>
<evidence type="ECO:0008006" key="3">
    <source>
        <dbReference type="Google" id="ProtNLM"/>
    </source>
</evidence>
<dbReference type="AlphaFoldDB" id="A0A392N973"/>
<dbReference type="Proteomes" id="UP000265520">
    <property type="component" value="Unassembled WGS sequence"/>
</dbReference>
<organism evidence="1 2">
    <name type="scientific">Trifolium medium</name>
    <dbReference type="NCBI Taxonomy" id="97028"/>
    <lineage>
        <taxon>Eukaryota</taxon>
        <taxon>Viridiplantae</taxon>
        <taxon>Streptophyta</taxon>
        <taxon>Embryophyta</taxon>
        <taxon>Tracheophyta</taxon>
        <taxon>Spermatophyta</taxon>
        <taxon>Magnoliopsida</taxon>
        <taxon>eudicotyledons</taxon>
        <taxon>Gunneridae</taxon>
        <taxon>Pentapetalae</taxon>
        <taxon>rosids</taxon>
        <taxon>fabids</taxon>
        <taxon>Fabales</taxon>
        <taxon>Fabaceae</taxon>
        <taxon>Papilionoideae</taxon>
        <taxon>50 kb inversion clade</taxon>
        <taxon>NPAAA clade</taxon>
        <taxon>Hologalegina</taxon>
        <taxon>IRL clade</taxon>
        <taxon>Trifolieae</taxon>
        <taxon>Trifolium</taxon>
    </lineage>
</organism>
<dbReference type="EMBL" id="LXQA010030595">
    <property type="protein sequence ID" value="MCH95759.1"/>
    <property type="molecule type" value="Genomic_DNA"/>
</dbReference>
<sequence>MASSSSHATQVQSTQNDVSSIILLGEDLKPAGKFMSLTANQLVLLEDKPVDFENLKLNGFDIEPLIEAQGWKKYFDILNGPVYSRFVKDFWIKNYAFDEEYCKKQEKMMLETNPSLKGQTRYQMGLEPYIEDEIRSNFGGINFVIKREHIARLLGLESKGARLHTFGKYGTASLRDSVTQAIMKDGTYVGDQEARMKDMCRVIYRIIVTPRFLKPKKGIVFFFKTTRKTFAERA</sequence>
<proteinExistence type="predicted"/>
<comment type="caution">
    <text evidence="1">The sequence shown here is derived from an EMBL/GenBank/DDBJ whole genome shotgun (WGS) entry which is preliminary data.</text>
</comment>